<sequence>MATAMTVDEFRTFFIFRTAPEVSLTLESFGVRLRERDPEAFTRVWRSNLSGTDSLSFSFRHDDAHHDGLLGLDDSPTVGVEPLTAAEAAVFATWLRSAVLEPGAPVDFTVEQALETEMPRQPLPTTPGQIHDALTGFAKTVLEAGES</sequence>
<dbReference type="RefSeq" id="WP_344382678.1">
    <property type="nucleotide sequence ID" value="NZ_BAAATA010000008.1"/>
</dbReference>
<comment type="caution">
    <text evidence="1">The sequence shown here is derived from an EMBL/GenBank/DDBJ whole genome shotgun (WGS) entry which is preliminary data.</text>
</comment>
<dbReference type="EMBL" id="BAAATA010000008">
    <property type="protein sequence ID" value="GAA2482778.1"/>
    <property type="molecule type" value="Genomic_DNA"/>
</dbReference>
<protein>
    <submittedName>
        <fullName evidence="1">Uncharacterized protein</fullName>
    </submittedName>
</protein>
<accession>A0ABN3LHJ7</accession>
<proteinExistence type="predicted"/>
<organism evidence="1 2">
    <name type="scientific">Streptomyces thermolineatus</name>
    <dbReference type="NCBI Taxonomy" id="44033"/>
    <lineage>
        <taxon>Bacteria</taxon>
        <taxon>Bacillati</taxon>
        <taxon>Actinomycetota</taxon>
        <taxon>Actinomycetes</taxon>
        <taxon>Kitasatosporales</taxon>
        <taxon>Streptomycetaceae</taxon>
        <taxon>Streptomyces</taxon>
    </lineage>
</organism>
<dbReference type="Proteomes" id="UP001501358">
    <property type="component" value="Unassembled WGS sequence"/>
</dbReference>
<gene>
    <name evidence="1" type="ORF">GCM10010406_18820</name>
</gene>
<keyword evidence="2" id="KW-1185">Reference proteome</keyword>
<name>A0ABN3LHJ7_9ACTN</name>
<reference evidence="1 2" key="1">
    <citation type="journal article" date="2019" name="Int. J. Syst. Evol. Microbiol.">
        <title>The Global Catalogue of Microorganisms (GCM) 10K type strain sequencing project: providing services to taxonomists for standard genome sequencing and annotation.</title>
        <authorList>
            <consortium name="The Broad Institute Genomics Platform"/>
            <consortium name="The Broad Institute Genome Sequencing Center for Infectious Disease"/>
            <person name="Wu L."/>
            <person name="Ma J."/>
        </authorList>
    </citation>
    <scope>NUCLEOTIDE SEQUENCE [LARGE SCALE GENOMIC DNA]</scope>
    <source>
        <strain evidence="1 2">JCM 6307</strain>
    </source>
</reference>
<evidence type="ECO:0000313" key="2">
    <source>
        <dbReference type="Proteomes" id="UP001501358"/>
    </source>
</evidence>
<evidence type="ECO:0000313" key="1">
    <source>
        <dbReference type="EMBL" id="GAA2482778.1"/>
    </source>
</evidence>